<feature type="compositionally biased region" description="Low complexity" evidence="1">
    <location>
        <begin position="63"/>
        <end position="110"/>
    </location>
</feature>
<sequence>MRLPSRLPALLAAAAVGAAGLGLPAGAVAQSAGDQQYQDPLGGSATTSTRTGASSVPNPSTVPQLSSTTPAASAPAQPSLPRSTSTGSSTGSPPTTTSPTAATATTLPNTGLDGRILAGIGLGMLLCGLGLRLRTARERF</sequence>
<evidence type="ECO:0000313" key="4">
    <source>
        <dbReference type="EMBL" id="UTI62492.1"/>
    </source>
</evidence>
<proteinExistence type="predicted"/>
<feature type="transmembrane region" description="Helical" evidence="2">
    <location>
        <begin position="116"/>
        <end position="133"/>
    </location>
</feature>
<dbReference type="EMBL" id="CP098502">
    <property type="protein sequence ID" value="UTI62492.1"/>
    <property type="molecule type" value="Genomic_DNA"/>
</dbReference>
<evidence type="ECO:0000256" key="1">
    <source>
        <dbReference type="SAM" id="MobiDB-lite"/>
    </source>
</evidence>
<feature type="signal peptide" evidence="3">
    <location>
        <begin position="1"/>
        <end position="29"/>
    </location>
</feature>
<keyword evidence="2" id="KW-0472">Membrane</keyword>
<name>A0ABY5DNX3_9ACTN</name>
<reference evidence="4 5" key="1">
    <citation type="submission" date="2022-06" db="EMBL/GenBank/DDBJ databases">
        <title>Paraconexibacter antarcticus.</title>
        <authorList>
            <person name="Kim C.S."/>
        </authorList>
    </citation>
    <scope>NUCLEOTIDE SEQUENCE [LARGE SCALE GENOMIC DNA]</scope>
    <source>
        <strain evidence="4 5">02-257</strain>
    </source>
</reference>
<evidence type="ECO:0000256" key="3">
    <source>
        <dbReference type="SAM" id="SignalP"/>
    </source>
</evidence>
<gene>
    <name evidence="4" type="ORF">NBH00_14085</name>
</gene>
<protein>
    <recommendedName>
        <fullName evidence="6">LPXTG-motif cell wall-anchored protein</fullName>
    </recommendedName>
</protein>
<feature type="chain" id="PRO_5045661301" description="LPXTG-motif cell wall-anchored protein" evidence="3">
    <location>
        <begin position="30"/>
        <end position="140"/>
    </location>
</feature>
<evidence type="ECO:0000256" key="2">
    <source>
        <dbReference type="SAM" id="Phobius"/>
    </source>
</evidence>
<feature type="region of interest" description="Disordered" evidence="1">
    <location>
        <begin position="31"/>
        <end position="110"/>
    </location>
</feature>
<keyword evidence="2" id="KW-1133">Transmembrane helix</keyword>
<keyword evidence="5" id="KW-1185">Reference proteome</keyword>
<organism evidence="4 5">
    <name type="scientific">Paraconexibacter antarcticus</name>
    <dbReference type="NCBI Taxonomy" id="2949664"/>
    <lineage>
        <taxon>Bacteria</taxon>
        <taxon>Bacillati</taxon>
        <taxon>Actinomycetota</taxon>
        <taxon>Thermoleophilia</taxon>
        <taxon>Solirubrobacterales</taxon>
        <taxon>Paraconexibacteraceae</taxon>
        <taxon>Paraconexibacter</taxon>
    </lineage>
</organism>
<accession>A0ABY5DNX3</accession>
<dbReference type="Proteomes" id="UP001056035">
    <property type="component" value="Chromosome"/>
</dbReference>
<keyword evidence="2" id="KW-0812">Transmembrane</keyword>
<feature type="compositionally biased region" description="Low complexity" evidence="1">
    <location>
        <begin position="42"/>
        <end position="55"/>
    </location>
</feature>
<evidence type="ECO:0000313" key="5">
    <source>
        <dbReference type="Proteomes" id="UP001056035"/>
    </source>
</evidence>
<dbReference type="RefSeq" id="WP_254569229.1">
    <property type="nucleotide sequence ID" value="NZ_CP098502.1"/>
</dbReference>
<keyword evidence="3" id="KW-0732">Signal</keyword>
<evidence type="ECO:0008006" key="6">
    <source>
        <dbReference type="Google" id="ProtNLM"/>
    </source>
</evidence>